<keyword evidence="2" id="KW-1003">Cell membrane</keyword>
<evidence type="ECO:0000256" key="1">
    <source>
        <dbReference type="ARBA" id="ARBA00004251"/>
    </source>
</evidence>
<evidence type="ECO:0000313" key="4">
    <source>
        <dbReference type="Ensembl" id="ENSEASP00005055010.1"/>
    </source>
</evidence>
<dbReference type="Proteomes" id="UP000694387">
    <property type="component" value="Chromosome 21"/>
</dbReference>
<keyword evidence="2" id="KW-0472">Membrane</keyword>
<reference evidence="4 5" key="1">
    <citation type="journal article" date="2020" name="Nat. Commun.">
        <title>Donkey genomes provide new insights into domestication and selection for coat color.</title>
        <authorList>
            <person name="Wang"/>
            <person name="C."/>
            <person name="Li"/>
            <person name="H."/>
            <person name="Guo"/>
            <person name="Y."/>
            <person name="Huang"/>
            <person name="J."/>
            <person name="Sun"/>
            <person name="Y."/>
            <person name="Min"/>
            <person name="J."/>
            <person name="Wang"/>
            <person name="J."/>
            <person name="Fang"/>
            <person name="X."/>
            <person name="Zhao"/>
            <person name="Z."/>
            <person name="Wang"/>
            <person name="S."/>
            <person name="Zhang"/>
            <person name="Y."/>
            <person name="Liu"/>
            <person name="Q."/>
            <person name="Jiang"/>
            <person name="Q."/>
            <person name="Wang"/>
            <person name="X."/>
            <person name="Guo"/>
            <person name="Y."/>
            <person name="Yang"/>
            <person name="C."/>
            <person name="Wang"/>
            <person name="Y."/>
            <person name="Tian"/>
            <person name="F."/>
            <person name="Zhuang"/>
            <person name="G."/>
            <person name="Fan"/>
            <person name="Y."/>
            <person name="Gao"/>
            <person name="Q."/>
            <person name="Li"/>
            <person name="Y."/>
            <person name="Ju"/>
            <person name="Z."/>
            <person name="Li"/>
            <person name="J."/>
            <person name="Li"/>
            <person name="R."/>
            <person name="Hou"/>
            <person name="M."/>
            <person name="Yang"/>
            <person name="G."/>
            <person name="Liu"/>
            <person name="G."/>
            <person name="Liu"/>
            <person name="W."/>
            <person name="Guo"/>
            <person name="J."/>
            <person name="Pan"/>
            <person name="S."/>
            <person name="Fan"/>
            <person name="G."/>
            <person name="Zhang"/>
            <person name="W."/>
            <person name="Zhang"/>
            <person name="R."/>
            <person name="Yu"/>
            <person name="J."/>
            <person name="Zhang"/>
            <person name="X."/>
            <person name="Yin"/>
            <person name="Q."/>
            <person name="Ji"/>
            <person name="C."/>
            <person name="Jin"/>
            <person name="Y."/>
            <person name="Yue"/>
            <person name="G."/>
            <person name="Liu"/>
            <person name="M."/>
            <person name="Xu"/>
            <person name="J."/>
            <person name="Liu"/>
            <person name="S."/>
            <person name="Jordana"/>
            <person name="J."/>
            <person name="Noce"/>
            <person name="A."/>
            <person name="Amills"/>
            <person name="M."/>
            <person name="Wu"/>
            <person name="D.D."/>
            <person name="Li"/>
            <person name="S."/>
            <person name="Zhou"/>
            <person name="X. and Zhong"/>
            <person name="J."/>
        </authorList>
    </citation>
    <scope>NUCLEOTIDE SEQUENCE [LARGE SCALE GENOMIC DNA]</scope>
</reference>
<dbReference type="GeneTree" id="ENSGT00940000161145"/>
<dbReference type="Ensembl" id="ENSEAST00005081849.1">
    <property type="protein sequence ID" value="ENSEASP00005055010.1"/>
    <property type="gene ID" value="ENSEASG00005015579.2"/>
</dbReference>
<feature type="compositionally biased region" description="Basic residues" evidence="3">
    <location>
        <begin position="10"/>
        <end position="19"/>
    </location>
</feature>
<evidence type="ECO:0000256" key="2">
    <source>
        <dbReference type="ARBA" id="ARBA00022475"/>
    </source>
</evidence>
<comment type="subcellular location">
    <subcellularLocation>
        <location evidence="1">Cell membrane</location>
        <topology evidence="1">Single-pass type I membrane protein</topology>
    </subcellularLocation>
</comment>
<protein>
    <submittedName>
        <fullName evidence="4">Interleukin 17 receptor B</fullName>
    </submittedName>
</protein>
<sequence length="275" mass="29394">SAAGTERRDGRLRRSRGRSGSRSGSRGSDRRPSPGQLLCNGRRRRTARSPLRGGTRGRLGPTLLRGRPLGAGGSRGARTRGRECNRAPGSLHARVRGGRRAPRLLELCLPRAPSLSDPAHPSEPLWARALLRSPPGEVTRGPALSQASKAGAVLWEAEPGGVARGAGIRARREAGQGPAMSLVLLSLAALCWGAVPQEPTIQCGSEAGPSPEWMVQHTLTPGDLRDLQVEPVKSRVATEDYSVLMNISWILRADVDVFLHRLSCGAGHTLFHWGP</sequence>
<dbReference type="InterPro" id="IPR038683">
    <property type="entry name" value="IL17RA/B_FnIII-like_1_sf"/>
</dbReference>
<gene>
    <name evidence="4" type="primary">IL17RB</name>
</gene>
<evidence type="ECO:0000313" key="5">
    <source>
        <dbReference type="Proteomes" id="UP000694387"/>
    </source>
</evidence>
<dbReference type="AlphaFoldDB" id="A0A9L0K0Z1"/>
<evidence type="ECO:0000256" key="3">
    <source>
        <dbReference type="SAM" id="MobiDB-lite"/>
    </source>
</evidence>
<name>A0A9L0K0Z1_EQUAS</name>
<reference evidence="4" key="3">
    <citation type="submission" date="2025-09" db="UniProtKB">
        <authorList>
            <consortium name="Ensembl"/>
        </authorList>
    </citation>
    <scope>IDENTIFICATION</scope>
</reference>
<keyword evidence="5" id="KW-1185">Reference proteome</keyword>
<proteinExistence type="predicted"/>
<feature type="region of interest" description="Disordered" evidence="3">
    <location>
        <begin position="1"/>
        <end position="89"/>
    </location>
</feature>
<accession>A0A9L0K0Z1</accession>
<feature type="compositionally biased region" description="Low complexity" evidence="3">
    <location>
        <begin position="48"/>
        <end position="68"/>
    </location>
</feature>
<reference evidence="4" key="2">
    <citation type="submission" date="2025-08" db="UniProtKB">
        <authorList>
            <consortium name="Ensembl"/>
        </authorList>
    </citation>
    <scope>IDENTIFICATION</scope>
</reference>
<organism evidence="4 5">
    <name type="scientific">Equus asinus</name>
    <name type="common">Donkey</name>
    <name type="synonym">Equus africanus asinus</name>
    <dbReference type="NCBI Taxonomy" id="9793"/>
    <lineage>
        <taxon>Eukaryota</taxon>
        <taxon>Metazoa</taxon>
        <taxon>Chordata</taxon>
        <taxon>Craniata</taxon>
        <taxon>Vertebrata</taxon>
        <taxon>Euteleostomi</taxon>
        <taxon>Mammalia</taxon>
        <taxon>Eutheria</taxon>
        <taxon>Laurasiatheria</taxon>
        <taxon>Perissodactyla</taxon>
        <taxon>Equidae</taxon>
        <taxon>Equus</taxon>
    </lineage>
</organism>
<dbReference type="GO" id="GO:0005886">
    <property type="term" value="C:plasma membrane"/>
    <property type="evidence" value="ECO:0007669"/>
    <property type="project" value="UniProtKB-SubCell"/>
</dbReference>
<dbReference type="Gene3D" id="2.60.40.2160">
    <property type="entry name" value="Interleukin-17 receptor A/B, fibronectin-III-like domain 1"/>
    <property type="match status" value="1"/>
</dbReference>